<evidence type="ECO:0000256" key="1">
    <source>
        <dbReference type="ARBA" id="ARBA00009990"/>
    </source>
</evidence>
<dbReference type="SUPFAM" id="SSF54611">
    <property type="entry name" value="SecB-like"/>
    <property type="match status" value="1"/>
</dbReference>
<comment type="similarity">
    <text evidence="1">Belongs to the SecB family.</text>
</comment>
<dbReference type="RefSeq" id="WP_089137262.1">
    <property type="nucleotide sequence ID" value="NZ_BCMG01000014.1"/>
</dbReference>
<dbReference type="InterPro" id="IPR003708">
    <property type="entry name" value="SecB"/>
</dbReference>
<evidence type="ECO:0000313" key="3">
    <source>
        <dbReference type="Proteomes" id="UP000198402"/>
    </source>
</evidence>
<dbReference type="STRING" id="1302250.GCA_001313225_03137"/>
<dbReference type="GO" id="GO:0051262">
    <property type="term" value="P:protein tetramerization"/>
    <property type="evidence" value="ECO:0007669"/>
    <property type="project" value="InterPro"/>
</dbReference>
<name>A0A1Z5IKC5_9LACO</name>
<dbReference type="EMBL" id="BCMG01000014">
    <property type="protein sequence ID" value="GAX02223.1"/>
    <property type="molecule type" value="Genomic_DNA"/>
</dbReference>
<protein>
    <submittedName>
        <fullName evidence="2">Preprotein translocase subunit SecB</fullName>
    </submittedName>
</protein>
<dbReference type="Pfam" id="PF02556">
    <property type="entry name" value="SecB"/>
    <property type="match status" value="1"/>
</dbReference>
<reference evidence="2 3" key="1">
    <citation type="submission" date="2015-11" db="EMBL/GenBank/DDBJ databases">
        <title>Draft genome sequences of new species of the genus Lactobacillus isolated from orchardgrass silage.</title>
        <authorList>
            <person name="Tohno M."/>
            <person name="Tanizawa Y."/>
            <person name="Arita M."/>
        </authorList>
    </citation>
    <scope>NUCLEOTIDE SEQUENCE [LARGE SCALE GENOMIC DNA]</scope>
    <source>
        <strain evidence="2 3">IWT126</strain>
    </source>
</reference>
<dbReference type="GO" id="GO:0015031">
    <property type="term" value="P:protein transport"/>
    <property type="evidence" value="ECO:0007669"/>
    <property type="project" value="InterPro"/>
</dbReference>
<keyword evidence="3" id="KW-1185">Reference proteome</keyword>
<accession>A0A1Z5IKC5</accession>
<comment type="caution">
    <text evidence="2">The sequence shown here is derived from an EMBL/GenBank/DDBJ whole genome shotgun (WGS) entry which is preliminary data.</text>
</comment>
<organism evidence="2 3">
    <name type="scientific">Secundilactobacillus silagei JCM 19001</name>
    <dbReference type="NCBI Taxonomy" id="1302250"/>
    <lineage>
        <taxon>Bacteria</taxon>
        <taxon>Bacillati</taxon>
        <taxon>Bacillota</taxon>
        <taxon>Bacilli</taxon>
        <taxon>Lactobacillales</taxon>
        <taxon>Lactobacillaceae</taxon>
        <taxon>Secundilactobacillus</taxon>
    </lineage>
</organism>
<dbReference type="GO" id="GO:0051082">
    <property type="term" value="F:unfolded protein binding"/>
    <property type="evidence" value="ECO:0007669"/>
    <property type="project" value="InterPro"/>
</dbReference>
<dbReference type="AlphaFoldDB" id="A0A1Z5IKC5"/>
<dbReference type="Gene3D" id="3.10.420.10">
    <property type="entry name" value="SecB-like"/>
    <property type="match status" value="1"/>
</dbReference>
<evidence type="ECO:0000313" key="2">
    <source>
        <dbReference type="EMBL" id="GAX02223.1"/>
    </source>
</evidence>
<proteinExistence type="inferred from homology"/>
<gene>
    <name evidence="2" type="ORF">IWT126_02288</name>
</gene>
<sequence length="146" mass="16500">MNTNNDQSNDLQFNRPSIQDLVFSINPEFHSENNQKQEYQIMVSASSPKYDSQVEKKISKVTLTVTNKKNLDKKEDLPFILRVTMNADFLVSGSIADDDVKQLLKVNGATLLMSYVRPLISYITSQTSIGTQDIPFIDFTKSQSSN</sequence>
<dbReference type="InterPro" id="IPR035958">
    <property type="entry name" value="SecB-like_sf"/>
</dbReference>
<dbReference type="Proteomes" id="UP000198402">
    <property type="component" value="Unassembled WGS sequence"/>
</dbReference>